<dbReference type="Gene3D" id="1.10.10.60">
    <property type="entry name" value="Homeodomain-like"/>
    <property type="match status" value="1"/>
</dbReference>
<keyword evidence="1" id="KW-0805">Transcription regulation</keyword>
<accession>A0ABX0TVI4</accession>
<dbReference type="PROSITE" id="PS01124">
    <property type="entry name" value="HTH_ARAC_FAMILY_2"/>
    <property type="match status" value="1"/>
</dbReference>
<dbReference type="InterPro" id="IPR003313">
    <property type="entry name" value="AraC-bd"/>
</dbReference>
<keyword evidence="3" id="KW-0804">Transcription</keyword>
<feature type="domain" description="HTH araC/xylS-type" evidence="4">
    <location>
        <begin position="158"/>
        <end position="264"/>
    </location>
</feature>
<dbReference type="Pfam" id="PF02311">
    <property type="entry name" value="AraC_binding"/>
    <property type="match status" value="1"/>
</dbReference>
<evidence type="ECO:0000256" key="1">
    <source>
        <dbReference type="ARBA" id="ARBA00023015"/>
    </source>
</evidence>
<comment type="caution">
    <text evidence="5">The sequence shown here is derived from an EMBL/GenBank/DDBJ whole genome shotgun (WGS) entry which is preliminary data.</text>
</comment>
<evidence type="ECO:0000313" key="6">
    <source>
        <dbReference type="Proteomes" id="UP000727456"/>
    </source>
</evidence>
<evidence type="ECO:0000256" key="2">
    <source>
        <dbReference type="ARBA" id="ARBA00023125"/>
    </source>
</evidence>
<evidence type="ECO:0000256" key="3">
    <source>
        <dbReference type="ARBA" id="ARBA00023163"/>
    </source>
</evidence>
<evidence type="ECO:0000313" key="5">
    <source>
        <dbReference type="EMBL" id="NIJ08397.1"/>
    </source>
</evidence>
<dbReference type="SUPFAM" id="SSF51182">
    <property type="entry name" value="RmlC-like cupins"/>
    <property type="match status" value="1"/>
</dbReference>
<gene>
    <name evidence="5" type="ORF">FHS31_002014</name>
</gene>
<keyword evidence="6" id="KW-1185">Reference proteome</keyword>
<dbReference type="InterPro" id="IPR018060">
    <property type="entry name" value="HTH_AraC"/>
</dbReference>
<keyword evidence="2" id="KW-0238">DNA-binding</keyword>
<dbReference type="CDD" id="cd06124">
    <property type="entry name" value="cupin_NimR-like_N"/>
    <property type="match status" value="1"/>
</dbReference>
<dbReference type="Gene3D" id="2.60.120.10">
    <property type="entry name" value="Jelly Rolls"/>
    <property type="match status" value="1"/>
</dbReference>
<proteinExistence type="predicted"/>
<organism evidence="5 6">
    <name type="scientific">Sphingomonas vulcanisoli</name>
    <dbReference type="NCBI Taxonomy" id="1658060"/>
    <lineage>
        <taxon>Bacteria</taxon>
        <taxon>Pseudomonadati</taxon>
        <taxon>Pseudomonadota</taxon>
        <taxon>Alphaproteobacteria</taxon>
        <taxon>Sphingomonadales</taxon>
        <taxon>Sphingomonadaceae</taxon>
        <taxon>Sphingomonas</taxon>
    </lineage>
</organism>
<name>A0ABX0TVI4_9SPHN</name>
<dbReference type="SUPFAM" id="SSF46689">
    <property type="entry name" value="Homeodomain-like"/>
    <property type="match status" value="1"/>
</dbReference>
<reference evidence="5 6" key="1">
    <citation type="submission" date="2020-03" db="EMBL/GenBank/DDBJ databases">
        <title>Genomic Encyclopedia of Type Strains, Phase III (KMG-III): the genomes of soil and plant-associated and newly described type strains.</title>
        <authorList>
            <person name="Whitman W."/>
        </authorList>
    </citation>
    <scope>NUCLEOTIDE SEQUENCE [LARGE SCALE GENOMIC DNA]</scope>
    <source>
        <strain evidence="5 6">CECT 8804</strain>
    </source>
</reference>
<dbReference type="EMBL" id="JAAOZC010000004">
    <property type="protein sequence ID" value="NIJ08397.1"/>
    <property type="molecule type" value="Genomic_DNA"/>
</dbReference>
<dbReference type="PANTHER" id="PTHR11019">
    <property type="entry name" value="HTH-TYPE TRANSCRIPTIONAL REGULATOR NIMR"/>
    <property type="match status" value="1"/>
</dbReference>
<dbReference type="InterPro" id="IPR014710">
    <property type="entry name" value="RmlC-like_jellyroll"/>
</dbReference>
<sequence length="265" mass="28479">MSRKRRSAADEPFIDLRSSMGDVGGGERIVDHRHDWHQLIAVSAGLMTVTTEVGAWTAPPHWAVWVPAQIRHSIRFIAPSRFTALYIRPESTPALPDRCTALAVSPLLAALIGRVAAIGMVDRRDATESALATLIATELRTLSVAPFTLPHPTSEAMRHAVELIADQDANRNGLASDLPSPNLATIARKVGLGLRTLERRFARETGLTIGQWRRHRLLLIGLETLAAGAPVKAAAAAAGYAGPSAFVAAFRQSFGITPGRYFGGE</sequence>
<dbReference type="SMART" id="SM00342">
    <property type="entry name" value="HTH_ARAC"/>
    <property type="match status" value="1"/>
</dbReference>
<evidence type="ECO:0000259" key="4">
    <source>
        <dbReference type="PROSITE" id="PS01124"/>
    </source>
</evidence>
<dbReference type="Pfam" id="PF12833">
    <property type="entry name" value="HTH_18"/>
    <property type="match status" value="1"/>
</dbReference>
<dbReference type="RefSeq" id="WP_167073228.1">
    <property type="nucleotide sequence ID" value="NZ_JAAOZC010000004.1"/>
</dbReference>
<dbReference type="InterPro" id="IPR009057">
    <property type="entry name" value="Homeodomain-like_sf"/>
</dbReference>
<dbReference type="InterPro" id="IPR011051">
    <property type="entry name" value="RmlC_Cupin_sf"/>
</dbReference>
<dbReference type="Proteomes" id="UP000727456">
    <property type="component" value="Unassembled WGS sequence"/>
</dbReference>
<protein>
    <submittedName>
        <fullName evidence="5">AraC-like DNA-binding protein</fullName>
    </submittedName>
</protein>
<dbReference type="PANTHER" id="PTHR11019:SF199">
    <property type="entry name" value="HTH-TYPE TRANSCRIPTIONAL REGULATOR NIMR"/>
    <property type="match status" value="1"/>
</dbReference>